<dbReference type="Proteomes" id="UP000288805">
    <property type="component" value="Unassembled WGS sequence"/>
</dbReference>
<evidence type="ECO:0000313" key="8">
    <source>
        <dbReference type="Proteomes" id="UP000288805"/>
    </source>
</evidence>
<evidence type="ECO:0000313" key="7">
    <source>
        <dbReference type="EMBL" id="RVX17952.1"/>
    </source>
</evidence>
<name>A0A438K9S5_VITVI</name>
<sequence>MKAETISLMPCRCPHRESLSQTRPRVRYLRPPLIFMFEEAPNLKDRTLCICCLAVNVITEKLEVVRSDFPRDFMFGTATSAVQIEESANGVRGPSVWDSFAHNFSAKFADHSTGDIAINSYERYKAEGSFFLYIYPEGLQKLLEYIKDRYQNPKIYITENGINEAMVDGLEEALHDPH</sequence>
<comment type="caution">
    <text evidence="7">The sequence shown here is derived from an EMBL/GenBank/DDBJ whole genome shotgun (WGS) entry which is preliminary data.</text>
</comment>
<dbReference type="PROSITE" id="PS00572">
    <property type="entry name" value="GLYCOSYL_HYDROL_F1_1"/>
    <property type="match status" value="1"/>
</dbReference>
<dbReference type="PANTHER" id="PTHR10353">
    <property type="entry name" value="GLYCOSYL HYDROLASE"/>
    <property type="match status" value="1"/>
</dbReference>
<dbReference type="InterPro" id="IPR018120">
    <property type="entry name" value="Glyco_hydro_1_AS"/>
</dbReference>
<dbReference type="PANTHER" id="PTHR10353:SF36">
    <property type="entry name" value="LP05116P"/>
    <property type="match status" value="1"/>
</dbReference>
<reference evidence="7 8" key="1">
    <citation type="journal article" date="2018" name="PLoS Genet.">
        <title>Population sequencing reveals clonal diversity and ancestral inbreeding in the grapevine cultivar Chardonnay.</title>
        <authorList>
            <person name="Roach M.J."/>
            <person name="Johnson D.L."/>
            <person name="Bohlmann J."/>
            <person name="van Vuuren H.J."/>
            <person name="Jones S.J."/>
            <person name="Pretorius I.S."/>
            <person name="Schmidt S.A."/>
            <person name="Borneman A.R."/>
        </authorList>
    </citation>
    <scope>NUCLEOTIDE SEQUENCE [LARGE SCALE GENOMIC DNA]</scope>
    <source>
        <strain evidence="8">cv. Chardonnay</strain>
        <tissue evidence="7">Leaf</tissue>
    </source>
</reference>
<dbReference type="GO" id="GO:0004553">
    <property type="term" value="F:hydrolase activity, hydrolyzing O-glycosyl compounds"/>
    <property type="evidence" value="ECO:0007669"/>
    <property type="project" value="InterPro"/>
</dbReference>
<evidence type="ECO:0000256" key="5">
    <source>
        <dbReference type="PROSITE-ProRule" id="PRU10055"/>
    </source>
</evidence>
<dbReference type="Gene3D" id="3.20.20.80">
    <property type="entry name" value="Glycosidases"/>
    <property type="match status" value="2"/>
</dbReference>
<keyword evidence="3" id="KW-0378">Hydrolase</keyword>
<dbReference type="SUPFAM" id="SSF51445">
    <property type="entry name" value="(Trans)glycosidases"/>
    <property type="match status" value="2"/>
</dbReference>
<comment type="similarity">
    <text evidence="1 6">Belongs to the glycosyl hydrolase 1 family.</text>
</comment>
<dbReference type="AlphaFoldDB" id="A0A438K9S5"/>
<evidence type="ECO:0000256" key="1">
    <source>
        <dbReference type="ARBA" id="ARBA00010838"/>
    </source>
</evidence>
<evidence type="ECO:0000256" key="2">
    <source>
        <dbReference type="ARBA" id="ARBA00012744"/>
    </source>
</evidence>
<accession>A0A438K9S5</accession>
<evidence type="ECO:0000256" key="3">
    <source>
        <dbReference type="ARBA" id="ARBA00022801"/>
    </source>
</evidence>
<dbReference type="EC" id="3.2.1.21" evidence="2"/>
<organism evidence="7 8">
    <name type="scientific">Vitis vinifera</name>
    <name type="common">Grape</name>
    <dbReference type="NCBI Taxonomy" id="29760"/>
    <lineage>
        <taxon>Eukaryota</taxon>
        <taxon>Viridiplantae</taxon>
        <taxon>Streptophyta</taxon>
        <taxon>Embryophyta</taxon>
        <taxon>Tracheophyta</taxon>
        <taxon>Spermatophyta</taxon>
        <taxon>Magnoliopsida</taxon>
        <taxon>eudicotyledons</taxon>
        <taxon>Gunneridae</taxon>
        <taxon>Pentapetalae</taxon>
        <taxon>rosids</taxon>
        <taxon>Vitales</taxon>
        <taxon>Vitaceae</taxon>
        <taxon>Viteae</taxon>
        <taxon>Vitis</taxon>
    </lineage>
</organism>
<gene>
    <name evidence="7" type="primary">F26G</name>
    <name evidence="7" type="ORF">CK203_004124</name>
</gene>
<dbReference type="EMBL" id="QGNW01000012">
    <property type="protein sequence ID" value="RVX17952.1"/>
    <property type="molecule type" value="Genomic_DNA"/>
</dbReference>
<feature type="active site" description="Nucleophile" evidence="5">
    <location>
        <position position="159"/>
    </location>
</feature>
<dbReference type="Pfam" id="PF00232">
    <property type="entry name" value="Glyco_hydro_1"/>
    <property type="match status" value="2"/>
</dbReference>
<evidence type="ECO:0000256" key="4">
    <source>
        <dbReference type="ARBA" id="ARBA00023295"/>
    </source>
</evidence>
<keyword evidence="4" id="KW-0326">Glycosidase</keyword>
<dbReference type="InterPro" id="IPR017853">
    <property type="entry name" value="GH"/>
</dbReference>
<protein>
    <recommendedName>
        <fullName evidence="2">beta-glucosidase</fullName>
        <ecNumber evidence="2">3.2.1.21</ecNumber>
    </recommendedName>
</protein>
<dbReference type="InterPro" id="IPR001360">
    <property type="entry name" value="Glyco_hydro_1"/>
</dbReference>
<proteinExistence type="inferred from homology"/>
<dbReference type="GO" id="GO:0005975">
    <property type="term" value="P:carbohydrate metabolic process"/>
    <property type="evidence" value="ECO:0007669"/>
    <property type="project" value="InterPro"/>
</dbReference>
<evidence type="ECO:0000256" key="6">
    <source>
        <dbReference type="RuleBase" id="RU003690"/>
    </source>
</evidence>